<proteinExistence type="predicted"/>
<organism evidence="1">
    <name type="scientific">viral metagenome</name>
    <dbReference type="NCBI Taxonomy" id="1070528"/>
    <lineage>
        <taxon>unclassified sequences</taxon>
        <taxon>metagenomes</taxon>
        <taxon>organismal metagenomes</taxon>
    </lineage>
</organism>
<evidence type="ECO:0000313" key="1">
    <source>
        <dbReference type="EMBL" id="QHU11970.1"/>
    </source>
</evidence>
<accession>A0A6C0K599</accession>
<dbReference type="AlphaFoldDB" id="A0A6C0K599"/>
<reference evidence="1" key="1">
    <citation type="journal article" date="2020" name="Nature">
        <title>Giant virus diversity and host interactions through global metagenomics.</title>
        <authorList>
            <person name="Schulz F."/>
            <person name="Roux S."/>
            <person name="Paez-Espino D."/>
            <person name="Jungbluth S."/>
            <person name="Walsh D.A."/>
            <person name="Denef V.J."/>
            <person name="McMahon K.D."/>
            <person name="Konstantinidis K.T."/>
            <person name="Eloe-Fadrosh E.A."/>
            <person name="Kyrpides N.C."/>
            <person name="Woyke T."/>
        </authorList>
    </citation>
    <scope>NUCLEOTIDE SEQUENCE</scope>
    <source>
        <strain evidence="1">GVMAG-S-1101169-75</strain>
    </source>
</reference>
<sequence>MLVNDFLSQTQKEKFIFQPRLQLPYVLIYLKRKDKGEINRWILLYSGILRYGHGYFSFFIRDIQ</sequence>
<dbReference type="EMBL" id="MN740793">
    <property type="protein sequence ID" value="QHU11970.1"/>
    <property type="molecule type" value="Genomic_DNA"/>
</dbReference>
<name>A0A6C0K599_9ZZZZ</name>
<protein>
    <submittedName>
        <fullName evidence="1">Uncharacterized protein</fullName>
    </submittedName>
</protein>